<proteinExistence type="predicted"/>
<organism evidence="1 2">
    <name type="scientific">Rhodovibrio sodomensis</name>
    <dbReference type="NCBI Taxonomy" id="1088"/>
    <lineage>
        <taxon>Bacteria</taxon>
        <taxon>Pseudomonadati</taxon>
        <taxon>Pseudomonadota</taxon>
        <taxon>Alphaproteobacteria</taxon>
        <taxon>Rhodospirillales</taxon>
        <taxon>Rhodovibrionaceae</taxon>
        <taxon>Rhodovibrio</taxon>
    </lineage>
</organism>
<evidence type="ECO:0000313" key="1">
    <source>
        <dbReference type="EMBL" id="MBK1667629.1"/>
    </source>
</evidence>
<keyword evidence="2" id="KW-1185">Reference proteome</keyword>
<gene>
    <name evidence="1" type="ORF">CKO28_06225</name>
</gene>
<name>A0ABS1DAZ9_9PROT</name>
<reference evidence="1 2" key="1">
    <citation type="journal article" date="2020" name="Microorganisms">
        <title>Osmotic Adaptation and Compatible Solute Biosynthesis of Phototrophic Bacteria as Revealed from Genome Analyses.</title>
        <authorList>
            <person name="Imhoff J.F."/>
            <person name="Rahn T."/>
            <person name="Kunzel S."/>
            <person name="Keller A."/>
            <person name="Neulinger S.C."/>
        </authorList>
    </citation>
    <scope>NUCLEOTIDE SEQUENCE [LARGE SCALE GENOMIC DNA]</scope>
    <source>
        <strain evidence="1 2">DSM 9895</strain>
    </source>
</reference>
<dbReference type="Proteomes" id="UP001296873">
    <property type="component" value="Unassembled WGS sequence"/>
</dbReference>
<accession>A0ABS1DAZ9</accession>
<dbReference type="EMBL" id="NRRL01000009">
    <property type="protein sequence ID" value="MBK1667629.1"/>
    <property type="molecule type" value="Genomic_DNA"/>
</dbReference>
<protein>
    <submittedName>
        <fullName evidence="1">Uncharacterized protein</fullName>
    </submittedName>
</protein>
<comment type="caution">
    <text evidence="1">The sequence shown here is derived from an EMBL/GenBank/DDBJ whole genome shotgun (WGS) entry which is preliminary data.</text>
</comment>
<evidence type="ECO:0000313" key="2">
    <source>
        <dbReference type="Proteomes" id="UP001296873"/>
    </source>
</evidence>
<sequence>MTEPLSLRDELRNRIANRVASGDNGLVFVPAGRGYADLIEGLAISAPGRVLVIDREDRADLGGHLSPQDQAATEVRGWRSLVEGDIPDGIGAIVVGHAPWAATAYGRKALQRLCQANPDTSVIGISDVPSRTDGRDFSSAFAGPRTPVEIGRLSFEQGLADKALVPTRAVHSQKKSLLPRSENGSLRFDLGNEAAETLVQLHEAHGSAGRKQTLFVTSRPEDAIILTQRLQAVYGDDNVSVAVGDMSPAAKRAGITAGQTEAAFAAFQNGDVPNLVATAKILMDRPPLSATQTTVLARADMDPLTMLRVLRHGSAAAEGKRDHTLIDPGGSVARFKEMVHQDPALYLPIEFADEQTLKEPERKYETGELEDRTPTFTDILKEVRPDADYLHETAGQPKRSLHERVRTGQGNGLRDEEMNAYLEQEHGIVLPEGRPHHDHLFDIQDDSAREAHDPAEVARKLQNHSTRALRAMRERTQATLEAAPNDPRLQGMREGLSLVEAVLAHRAGRTVDGPHAAHLVDEGRQHTATSLPDRRSPEAIRHAGLTRLCTMMGIAEGEIPPDPRESMELYRGVWKEISRVREHVRVAHTAQTDPALRIPIAEAHNEFLAGAEQLRTELQLSQLGTRPDRKTLTVQAGVNTIGHVSPHDLGVHGDIRLNRTQDGAIQPRVFDGHRWAPLKLEMRRGKTPAFEDVDAIQALSAEIAERGRMNLRWDGESWRVPDRVVKEIGHETARLRVEPGRGIFRHVPRHDDPELAAGELRRHLCQVLRRNNPYDAETRHMSEFMSRAASREVTTRFPEEQAVVKDLAQVFEVWRERATEVRRTNAERQPFIINRRVRTSRIDAGKTTHEDSEPMSA</sequence>
<dbReference type="RefSeq" id="WP_200339789.1">
    <property type="nucleotide sequence ID" value="NZ_NRRL01000009.1"/>
</dbReference>